<comment type="similarity">
    <text evidence="1">Belongs to the universal stress protein A family.</text>
</comment>
<dbReference type="Gene3D" id="3.40.50.620">
    <property type="entry name" value="HUPs"/>
    <property type="match status" value="1"/>
</dbReference>
<evidence type="ECO:0000256" key="1">
    <source>
        <dbReference type="ARBA" id="ARBA00008791"/>
    </source>
</evidence>
<feature type="region of interest" description="Disordered" evidence="2">
    <location>
        <begin position="145"/>
        <end position="169"/>
    </location>
</feature>
<dbReference type="RefSeq" id="WP_286397388.1">
    <property type="nucleotide sequence ID" value="NZ_JBHSDQ010000003.1"/>
</dbReference>
<dbReference type="Proteomes" id="UP001595778">
    <property type="component" value="Unassembled WGS sequence"/>
</dbReference>
<dbReference type="SUPFAM" id="SSF52402">
    <property type="entry name" value="Adenine nucleotide alpha hydrolases-like"/>
    <property type="match status" value="1"/>
</dbReference>
<dbReference type="EMBL" id="JBHSDQ010000003">
    <property type="protein sequence ID" value="MFC4396168.1"/>
    <property type="molecule type" value="Genomic_DNA"/>
</dbReference>
<dbReference type="InterPro" id="IPR014729">
    <property type="entry name" value="Rossmann-like_a/b/a_fold"/>
</dbReference>
<proteinExistence type="inferred from homology"/>
<dbReference type="InterPro" id="IPR006016">
    <property type="entry name" value="UspA"/>
</dbReference>
<protein>
    <submittedName>
        <fullName evidence="4">Universal stress protein</fullName>
    </submittedName>
</protein>
<feature type="compositionally biased region" description="Low complexity" evidence="2">
    <location>
        <begin position="145"/>
        <end position="161"/>
    </location>
</feature>
<organism evidence="4 5">
    <name type="scientific">Arthrobacter sedimenti</name>
    <dbReference type="NCBI Taxonomy" id="2694931"/>
    <lineage>
        <taxon>Bacteria</taxon>
        <taxon>Bacillati</taxon>
        <taxon>Actinomycetota</taxon>
        <taxon>Actinomycetes</taxon>
        <taxon>Micrococcales</taxon>
        <taxon>Micrococcaceae</taxon>
        <taxon>Arthrobacter</taxon>
    </lineage>
</organism>
<sequence length="169" mass="17383">MSALEPHPRIIVGVDGSEASVAALRVARAMAEPMSAKVEAWACWDVPAGYGVYLAVGIEGFKYAAEQVLHQALAEAFGELPSFVHPRLVRGKPGPALIDASRNASLVIVGRRGHGSFVPGSVSSACVSHAHCPVLVVHGPEAEAPEAGTRAEAAAEEVGGAHPRSAVVP</sequence>
<dbReference type="Pfam" id="PF00582">
    <property type="entry name" value="Usp"/>
    <property type="match status" value="1"/>
</dbReference>
<keyword evidence="5" id="KW-1185">Reference proteome</keyword>
<evidence type="ECO:0000313" key="4">
    <source>
        <dbReference type="EMBL" id="MFC4396168.1"/>
    </source>
</evidence>
<reference evidence="5" key="1">
    <citation type="journal article" date="2019" name="Int. J. Syst. Evol. Microbiol.">
        <title>The Global Catalogue of Microorganisms (GCM) 10K type strain sequencing project: providing services to taxonomists for standard genome sequencing and annotation.</title>
        <authorList>
            <consortium name="The Broad Institute Genomics Platform"/>
            <consortium name="The Broad Institute Genome Sequencing Center for Infectious Disease"/>
            <person name="Wu L."/>
            <person name="Ma J."/>
        </authorList>
    </citation>
    <scope>NUCLEOTIDE SEQUENCE [LARGE SCALE GENOMIC DNA]</scope>
    <source>
        <strain evidence="5">PJ61</strain>
    </source>
</reference>
<evidence type="ECO:0000259" key="3">
    <source>
        <dbReference type="Pfam" id="PF00582"/>
    </source>
</evidence>
<feature type="domain" description="UspA" evidence="3">
    <location>
        <begin position="9"/>
        <end position="138"/>
    </location>
</feature>
<comment type="caution">
    <text evidence="4">The sequence shown here is derived from an EMBL/GenBank/DDBJ whole genome shotgun (WGS) entry which is preliminary data.</text>
</comment>
<dbReference type="PANTHER" id="PTHR46268">
    <property type="entry name" value="STRESS RESPONSE PROTEIN NHAX"/>
    <property type="match status" value="1"/>
</dbReference>
<name>A0ABV8WL27_9MICC</name>
<dbReference type="PRINTS" id="PR01438">
    <property type="entry name" value="UNVRSLSTRESS"/>
</dbReference>
<evidence type="ECO:0000256" key="2">
    <source>
        <dbReference type="SAM" id="MobiDB-lite"/>
    </source>
</evidence>
<dbReference type="InterPro" id="IPR006015">
    <property type="entry name" value="Universal_stress_UspA"/>
</dbReference>
<dbReference type="CDD" id="cd00293">
    <property type="entry name" value="USP-like"/>
    <property type="match status" value="1"/>
</dbReference>
<evidence type="ECO:0000313" key="5">
    <source>
        <dbReference type="Proteomes" id="UP001595778"/>
    </source>
</evidence>
<dbReference type="PANTHER" id="PTHR46268:SF6">
    <property type="entry name" value="UNIVERSAL STRESS PROTEIN UP12"/>
    <property type="match status" value="1"/>
</dbReference>
<gene>
    <name evidence="4" type="ORF">ACFO0G_08730</name>
</gene>
<accession>A0ABV8WL27</accession>